<organism evidence="1 2">
    <name type="scientific">Serratia proteamaculans</name>
    <dbReference type="NCBI Taxonomy" id="28151"/>
    <lineage>
        <taxon>Bacteria</taxon>
        <taxon>Pseudomonadati</taxon>
        <taxon>Pseudomonadota</taxon>
        <taxon>Gammaproteobacteria</taxon>
        <taxon>Enterobacterales</taxon>
        <taxon>Yersiniaceae</taxon>
        <taxon>Serratia</taxon>
    </lineage>
</organism>
<dbReference type="RefSeq" id="WP_153860133.1">
    <property type="nucleotide sequence ID" value="NZ_CP045913.1"/>
</dbReference>
<reference evidence="1 2" key="1">
    <citation type="submission" date="2019-11" db="EMBL/GenBank/DDBJ databases">
        <title>The Phosphoenolpyruvate Phosphotransferase System Regulates Serratia proteamaculans 336X Biofilm Formation and Wheat Roots colonization.</title>
        <authorList>
            <person name="Liu F."/>
        </authorList>
    </citation>
    <scope>NUCLEOTIDE SEQUENCE [LARGE SCALE GENOMIC DNA]</scope>
    <source>
        <strain evidence="1 2">336X</strain>
    </source>
</reference>
<sequence length="65" mass="7398">MSKKVKIDKKFTDALTELNSIGECPVNYCLSYVRGFMQANGKAEYLHEWDDACMRVGLTIGEQIH</sequence>
<accession>A0A5Q2VCW7</accession>
<dbReference type="EMBL" id="CP045913">
    <property type="protein sequence ID" value="QGH63407.1"/>
    <property type="molecule type" value="Genomic_DNA"/>
</dbReference>
<evidence type="ECO:0000313" key="2">
    <source>
        <dbReference type="Proteomes" id="UP000381260"/>
    </source>
</evidence>
<gene>
    <name evidence="1" type="ORF">GHV41_22310</name>
</gene>
<dbReference type="AlphaFoldDB" id="A0A5Q2VCW7"/>
<name>A0A5Q2VCW7_SERPR</name>
<dbReference type="Proteomes" id="UP000381260">
    <property type="component" value="Chromosome"/>
</dbReference>
<evidence type="ECO:0000313" key="1">
    <source>
        <dbReference type="EMBL" id="QGH63407.1"/>
    </source>
</evidence>
<proteinExistence type="predicted"/>
<protein>
    <submittedName>
        <fullName evidence="1">Uncharacterized protein</fullName>
    </submittedName>
</protein>